<evidence type="ECO:0000256" key="4">
    <source>
        <dbReference type="ARBA" id="ARBA00022840"/>
    </source>
</evidence>
<dbReference type="OrthoDB" id="337870at2759"/>
<evidence type="ECO:0000256" key="1">
    <source>
        <dbReference type="ARBA" id="ARBA00005594"/>
    </source>
</evidence>
<dbReference type="PANTHER" id="PTHR11766:SF0">
    <property type="entry name" value="TYROSINE--TRNA LIGASE, MITOCHONDRIAL"/>
    <property type="match status" value="1"/>
</dbReference>
<dbReference type="InterPro" id="IPR001412">
    <property type="entry name" value="aa-tRNA-synth_I_CS"/>
</dbReference>
<dbReference type="GO" id="GO:0005524">
    <property type="term" value="F:ATP binding"/>
    <property type="evidence" value="ECO:0007669"/>
    <property type="project" value="UniProtKB-KW"/>
</dbReference>
<dbReference type="InterPro" id="IPR024088">
    <property type="entry name" value="Tyr-tRNA-ligase_bac-type"/>
</dbReference>
<keyword evidence="5 8" id="KW-0648">Protein biosynthesis</keyword>
<dbReference type="InterPro" id="IPR002305">
    <property type="entry name" value="aa-tRNA-synth_Ic"/>
</dbReference>
<dbReference type="GO" id="GO:0005829">
    <property type="term" value="C:cytosol"/>
    <property type="evidence" value="ECO:0007669"/>
    <property type="project" value="TreeGrafter"/>
</dbReference>
<feature type="compositionally biased region" description="Basic and acidic residues" evidence="9">
    <location>
        <begin position="638"/>
        <end position="654"/>
    </location>
</feature>
<dbReference type="SUPFAM" id="SSF52374">
    <property type="entry name" value="Nucleotidylyl transferase"/>
    <property type="match status" value="1"/>
</dbReference>
<accession>A0A6A6JCF2</accession>
<evidence type="ECO:0000256" key="3">
    <source>
        <dbReference type="ARBA" id="ARBA00022741"/>
    </source>
</evidence>
<dbReference type="NCBIfam" id="TIGR00234">
    <property type="entry name" value="tyrS"/>
    <property type="match status" value="1"/>
</dbReference>
<feature type="domain" description="Tyrosyl-tRNA synthetase C-terminal" evidence="10">
    <location>
        <begin position="480"/>
        <end position="592"/>
    </location>
</feature>
<protein>
    <recommendedName>
        <fullName evidence="8">Tyrosine--tRNA ligase</fullName>
        <ecNumber evidence="8">6.1.1.1</ecNumber>
    </recommendedName>
    <alternativeName>
        <fullName evidence="8">Tyrosyl-tRNA synthetase</fullName>
    </alternativeName>
</protein>
<dbReference type="FunFam" id="3.40.50.620:FF:000227">
    <property type="entry name" value="Tyrosine--tRNA ligase"/>
    <property type="match status" value="1"/>
</dbReference>
<reference evidence="11" key="1">
    <citation type="journal article" date="2020" name="Stud. Mycol.">
        <title>101 Dothideomycetes genomes: a test case for predicting lifestyles and emergence of pathogens.</title>
        <authorList>
            <person name="Haridas S."/>
            <person name="Albert R."/>
            <person name="Binder M."/>
            <person name="Bloem J."/>
            <person name="Labutti K."/>
            <person name="Salamov A."/>
            <person name="Andreopoulos B."/>
            <person name="Baker S."/>
            <person name="Barry K."/>
            <person name="Bills G."/>
            <person name="Bluhm B."/>
            <person name="Cannon C."/>
            <person name="Castanera R."/>
            <person name="Culley D."/>
            <person name="Daum C."/>
            <person name="Ezra D."/>
            <person name="Gonzalez J."/>
            <person name="Henrissat B."/>
            <person name="Kuo A."/>
            <person name="Liang C."/>
            <person name="Lipzen A."/>
            <person name="Lutzoni F."/>
            <person name="Magnuson J."/>
            <person name="Mondo S."/>
            <person name="Nolan M."/>
            <person name="Ohm R."/>
            <person name="Pangilinan J."/>
            <person name="Park H.-J."/>
            <person name="Ramirez L."/>
            <person name="Alfaro M."/>
            <person name="Sun H."/>
            <person name="Tritt A."/>
            <person name="Yoshinaga Y."/>
            <person name="Zwiers L.-H."/>
            <person name="Turgeon B."/>
            <person name="Goodwin S."/>
            <person name="Spatafora J."/>
            <person name="Crous P."/>
            <person name="Grigoriev I."/>
        </authorList>
    </citation>
    <scope>NUCLEOTIDE SEQUENCE</scope>
    <source>
        <strain evidence="11">CBS 379.55</strain>
    </source>
</reference>
<dbReference type="FunFam" id="1.10.240.10:FF:000001">
    <property type="entry name" value="Tyrosine--tRNA ligase"/>
    <property type="match status" value="1"/>
</dbReference>
<dbReference type="InterPro" id="IPR002307">
    <property type="entry name" value="Tyr-tRNA-ligase"/>
</dbReference>
<keyword evidence="2 8" id="KW-0436">Ligase</keyword>
<keyword evidence="4 8" id="KW-0067">ATP-binding</keyword>
<dbReference type="InterPro" id="IPR014729">
    <property type="entry name" value="Rossmann-like_a/b/a_fold"/>
</dbReference>
<keyword evidence="6 8" id="KW-0030">Aminoacyl-tRNA synthetase</keyword>
<dbReference type="PROSITE" id="PS00178">
    <property type="entry name" value="AA_TRNA_LIGASE_I"/>
    <property type="match status" value="1"/>
</dbReference>
<evidence type="ECO:0000256" key="2">
    <source>
        <dbReference type="ARBA" id="ARBA00022598"/>
    </source>
</evidence>
<dbReference type="Gene3D" id="3.10.290.10">
    <property type="entry name" value="RNA-binding S4 domain"/>
    <property type="match status" value="1"/>
</dbReference>
<comment type="similarity">
    <text evidence="1 8">Belongs to the class-I aminoacyl-tRNA synthetase family.</text>
</comment>
<evidence type="ECO:0000313" key="11">
    <source>
        <dbReference type="EMBL" id="KAF2273678.1"/>
    </source>
</evidence>
<evidence type="ECO:0000259" key="10">
    <source>
        <dbReference type="Pfam" id="PF16714"/>
    </source>
</evidence>
<dbReference type="GeneID" id="54549689"/>
<dbReference type="AlphaFoldDB" id="A0A6A6JCF2"/>
<evidence type="ECO:0000256" key="7">
    <source>
        <dbReference type="ARBA" id="ARBA00048248"/>
    </source>
</evidence>
<dbReference type="CDD" id="cd00805">
    <property type="entry name" value="TyrRS_core"/>
    <property type="match status" value="1"/>
</dbReference>
<dbReference type="PRINTS" id="PR01040">
    <property type="entry name" value="TRNASYNTHTYR"/>
</dbReference>
<dbReference type="InterPro" id="IPR036986">
    <property type="entry name" value="S4_RNA-bd_sf"/>
</dbReference>
<dbReference type="Proteomes" id="UP000800097">
    <property type="component" value="Unassembled WGS sequence"/>
</dbReference>
<dbReference type="PANTHER" id="PTHR11766">
    <property type="entry name" value="TYROSYL-TRNA SYNTHETASE"/>
    <property type="match status" value="1"/>
</dbReference>
<dbReference type="GO" id="GO:0006437">
    <property type="term" value="P:tyrosyl-tRNA aminoacylation"/>
    <property type="evidence" value="ECO:0007669"/>
    <property type="project" value="InterPro"/>
</dbReference>
<dbReference type="EC" id="6.1.1.1" evidence="8"/>
<keyword evidence="12" id="KW-1185">Reference proteome</keyword>
<keyword evidence="3 8" id="KW-0547">Nucleotide-binding</keyword>
<feature type="region of interest" description="Disordered" evidence="9">
    <location>
        <begin position="593"/>
        <end position="654"/>
    </location>
</feature>
<comment type="catalytic activity">
    <reaction evidence="7 8">
        <text>tRNA(Tyr) + L-tyrosine + ATP = L-tyrosyl-tRNA(Tyr) + AMP + diphosphate + H(+)</text>
        <dbReference type="Rhea" id="RHEA:10220"/>
        <dbReference type="Rhea" id="RHEA-COMP:9706"/>
        <dbReference type="Rhea" id="RHEA-COMP:9707"/>
        <dbReference type="ChEBI" id="CHEBI:15378"/>
        <dbReference type="ChEBI" id="CHEBI:30616"/>
        <dbReference type="ChEBI" id="CHEBI:33019"/>
        <dbReference type="ChEBI" id="CHEBI:58315"/>
        <dbReference type="ChEBI" id="CHEBI:78442"/>
        <dbReference type="ChEBI" id="CHEBI:78536"/>
        <dbReference type="ChEBI" id="CHEBI:456215"/>
        <dbReference type="EC" id="6.1.1.1"/>
    </reaction>
</comment>
<organism evidence="11 12">
    <name type="scientific">Westerdykella ornata</name>
    <dbReference type="NCBI Taxonomy" id="318751"/>
    <lineage>
        <taxon>Eukaryota</taxon>
        <taxon>Fungi</taxon>
        <taxon>Dikarya</taxon>
        <taxon>Ascomycota</taxon>
        <taxon>Pezizomycotina</taxon>
        <taxon>Dothideomycetes</taxon>
        <taxon>Pleosporomycetidae</taxon>
        <taxon>Pleosporales</taxon>
        <taxon>Sporormiaceae</taxon>
        <taxon>Westerdykella</taxon>
    </lineage>
</organism>
<dbReference type="GO" id="GO:0003723">
    <property type="term" value="F:RNA binding"/>
    <property type="evidence" value="ECO:0007669"/>
    <property type="project" value="InterPro"/>
</dbReference>
<evidence type="ECO:0000256" key="8">
    <source>
        <dbReference type="RuleBase" id="RU361234"/>
    </source>
</evidence>
<dbReference type="InterPro" id="IPR032005">
    <property type="entry name" value="TyrRSs_C"/>
</dbReference>
<evidence type="ECO:0000256" key="5">
    <source>
        <dbReference type="ARBA" id="ARBA00022917"/>
    </source>
</evidence>
<dbReference type="EMBL" id="ML986508">
    <property type="protein sequence ID" value="KAF2273678.1"/>
    <property type="molecule type" value="Genomic_DNA"/>
</dbReference>
<name>A0A6A6JCF2_WESOR</name>
<dbReference type="Gene3D" id="1.10.240.10">
    <property type="entry name" value="Tyrosyl-Transfer RNA Synthetase"/>
    <property type="match status" value="1"/>
</dbReference>
<dbReference type="Gene3D" id="3.40.50.620">
    <property type="entry name" value="HUPs"/>
    <property type="match status" value="1"/>
</dbReference>
<dbReference type="GO" id="GO:0005739">
    <property type="term" value="C:mitochondrion"/>
    <property type="evidence" value="ECO:0007669"/>
    <property type="project" value="TreeGrafter"/>
</dbReference>
<evidence type="ECO:0000313" key="12">
    <source>
        <dbReference type="Proteomes" id="UP000800097"/>
    </source>
</evidence>
<evidence type="ECO:0000256" key="6">
    <source>
        <dbReference type="ARBA" id="ARBA00023146"/>
    </source>
</evidence>
<sequence>MAAMGLLKCLARPRHYACSHCIRTQHNVSQVPRRSSNWASANPDQAEYWKERARRIRSGNQKSMMTILEERGLVKDIAGGREALDWLLIEQPVGVYVGVDPTAPSLHVGHLLPLMALFWMYMHGYTAVTLIGNGTVQIGDPSGRMTARARQDGNAQPLNERGMSEQMKKLWANVKALGIKHRFDRDIPRHRYLLRNNDWLKDLGAIELMKTLGFQMRLTEMLNRDSVRARLESGNGMSLAEFSYPLFQGYDWWHMYKTLGVQLQLGGSDQYGNICAGMEAVEIMRKRKTENSPDQLDNPRKATYGITTPLLTTASGEKFGKSAGNAVWLDQDMLSSFDLYQYFLGTADDDVERYLKIFTFLPLEEIDLVMNAQLQDPSKRVAQHLLAKEVVELAHGAFAAKVAEQAHRDAYSAGASVYNSRVLESALGLAAERDKAKPPSHNDGTWVRDKNGNLVGQKMMEYKKQFAAGSSKAGMENVSADRDPSNVVTLPKELFAVNSFPRLMYAAGLTSSRSEAHRLIASGGAYVVDPSTGSPADPSVLKWHAINKADKPSNYIINAQAIVLRSGKSKIRICRMMDTEEFRARQLTCPSWGAGRKQKQGGVADGETSLGKVAKGERLQENAAEEKTSQTNVVSEQASKEFSIKEGAPEEAKS</sequence>
<gene>
    <name evidence="11" type="ORF">EI97DRAFT_403778</name>
</gene>
<dbReference type="Pfam" id="PF16714">
    <property type="entry name" value="TyrRSs_C"/>
    <property type="match status" value="1"/>
</dbReference>
<dbReference type="RefSeq" id="XP_033651217.1">
    <property type="nucleotide sequence ID" value="XM_033796514.1"/>
</dbReference>
<evidence type="ECO:0000256" key="9">
    <source>
        <dbReference type="SAM" id="MobiDB-lite"/>
    </source>
</evidence>
<dbReference type="GO" id="GO:0004831">
    <property type="term" value="F:tyrosine-tRNA ligase activity"/>
    <property type="evidence" value="ECO:0007669"/>
    <property type="project" value="UniProtKB-EC"/>
</dbReference>
<dbReference type="Pfam" id="PF00579">
    <property type="entry name" value="tRNA-synt_1b"/>
    <property type="match status" value="1"/>
</dbReference>
<proteinExistence type="inferred from homology"/>
<feature type="compositionally biased region" description="Basic and acidic residues" evidence="9">
    <location>
        <begin position="614"/>
        <end position="628"/>
    </location>
</feature>